<feature type="transmembrane region" description="Helical" evidence="3">
    <location>
        <begin position="601"/>
        <end position="620"/>
    </location>
</feature>
<feature type="transmembrane region" description="Helical" evidence="3">
    <location>
        <begin position="84"/>
        <end position="103"/>
    </location>
</feature>
<dbReference type="InterPro" id="IPR011701">
    <property type="entry name" value="MFS"/>
</dbReference>
<feature type="compositionally biased region" description="Low complexity" evidence="2">
    <location>
        <begin position="288"/>
        <end position="299"/>
    </location>
</feature>
<feature type="compositionally biased region" description="Polar residues" evidence="2">
    <location>
        <begin position="300"/>
        <end position="325"/>
    </location>
</feature>
<proteinExistence type="predicted"/>
<feature type="region of interest" description="Disordered" evidence="2">
    <location>
        <begin position="274"/>
        <end position="367"/>
    </location>
</feature>
<feature type="transmembrane region" description="Helical" evidence="3">
    <location>
        <begin position="686"/>
        <end position="706"/>
    </location>
</feature>
<dbReference type="Pfam" id="PF07690">
    <property type="entry name" value="MFS_1"/>
    <property type="match status" value="2"/>
</dbReference>
<name>A0A5E4Q095_9NEOP</name>
<dbReference type="GO" id="GO:0008028">
    <property type="term" value="F:monocarboxylic acid transmembrane transporter activity"/>
    <property type="evidence" value="ECO:0007669"/>
    <property type="project" value="TreeGrafter"/>
</dbReference>
<dbReference type="EMBL" id="FZQP02001114">
    <property type="protein sequence ID" value="VVC91671.1"/>
    <property type="molecule type" value="Genomic_DNA"/>
</dbReference>
<evidence type="ECO:0000259" key="4">
    <source>
        <dbReference type="PROSITE" id="PS50850"/>
    </source>
</evidence>
<feature type="transmembrane region" description="Helical" evidence="3">
    <location>
        <begin position="1001"/>
        <end position="1022"/>
    </location>
</feature>
<dbReference type="PANTHER" id="PTHR11360">
    <property type="entry name" value="MONOCARBOXYLATE TRANSPORTER"/>
    <property type="match status" value="1"/>
</dbReference>
<dbReference type="InterPro" id="IPR036259">
    <property type="entry name" value="MFS_trans_sf"/>
</dbReference>
<dbReference type="PROSITE" id="PS50850">
    <property type="entry name" value="MFS"/>
    <property type="match status" value="1"/>
</dbReference>
<evidence type="ECO:0000256" key="1">
    <source>
        <dbReference type="ARBA" id="ARBA00004141"/>
    </source>
</evidence>
<feature type="transmembrane region" description="Helical" evidence="3">
    <location>
        <begin position="147"/>
        <end position="168"/>
    </location>
</feature>
<organism evidence="5 6">
    <name type="scientific">Leptidea sinapis</name>
    <dbReference type="NCBI Taxonomy" id="189913"/>
    <lineage>
        <taxon>Eukaryota</taxon>
        <taxon>Metazoa</taxon>
        <taxon>Ecdysozoa</taxon>
        <taxon>Arthropoda</taxon>
        <taxon>Hexapoda</taxon>
        <taxon>Insecta</taxon>
        <taxon>Pterygota</taxon>
        <taxon>Neoptera</taxon>
        <taxon>Endopterygota</taxon>
        <taxon>Lepidoptera</taxon>
        <taxon>Glossata</taxon>
        <taxon>Ditrysia</taxon>
        <taxon>Papilionoidea</taxon>
        <taxon>Pieridae</taxon>
        <taxon>Dismorphiinae</taxon>
        <taxon>Leptidea</taxon>
    </lineage>
</organism>
<feature type="compositionally biased region" description="Polar residues" evidence="2">
    <location>
        <begin position="200"/>
        <end position="214"/>
    </location>
</feature>
<dbReference type="Gene3D" id="1.20.1250.20">
    <property type="entry name" value="MFS general substrate transporter like domains"/>
    <property type="match status" value="3"/>
</dbReference>
<feature type="transmembrane region" description="Helical" evidence="3">
    <location>
        <begin position="626"/>
        <end position="649"/>
    </location>
</feature>
<feature type="compositionally biased region" description="Basic and acidic residues" evidence="2">
    <location>
        <begin position="215"/>
        <end position="226"/>
    </location>
</feature>
<feature type="transmembrane region" description="Helical" evidence="3">
    <location>
        <begin position="798"/>
        <end position="817"/>
    </location>
</feature>
<evidence type="ECO:0000256" key="2">
    <source>
        <dbReference type="SAM" id="MobiDB-lite"/>
    </source>
</evidence>
<feature type="transmembrane region" description="Helical" evidence="3">
    <location>
        <begin position="735"/>
        <end position="757"/>
    </location>
</feature>
<feature type="transmembrane region" description="Helical" evidence="3">
    <location>
        <begin position="1087"/>
        <end position="1110"/>
    </location>
</feature>
<comment type="subcellular location">
    <subcellularLocation>
        <location evidence="1">Membrane</location>
        <topology evidence="1">Multi-pass membrane protein</topology>
    </subcellularLocation>
</comment>
<gene>
    <name evidence="5" type="ORF">LSINAPIS_LOCUS4296</name>
</gene>
<feature type="transmembrane region" description="Helical" evidence="3">
    <location>
        <begin position="1122"/>
        <end position="1145"/>
    </location>
</feature>
<dbReference type="FunFam" id="1.20.1250.20:FF:000383">
    <property type="entry name" value="Blast:Monocarboxylate transporter 13"/>
    <property type="match status" value="1"/>
</dbReference>
<feature type="transmembrane region" description="Helical" evidence="3">
    <location>
        <begin position="964"/>
        <end position="989"/>
    </location>
</feature>
<feature type="domain" description="Major facilitator superfamily (MFS) profile" evidence="4">
    <location>
        <begin position="627"/>
        <end position="1151"/>
    </location>
</feature>
<dbReference type="InterPro" id="IPR050327">
    <property type="entry name" value="Proton-linked_MCT"/>
</dbReference>
<feature type="transmembrane region" description="Helical" evidence="3">
    <location>
        <begin position="661"/>
        <end position="680"/>
    </location>
</feature>
<feature type="transmembrane region" description="Helical" evidence="3">
    <location>
        <begin position="569"/>
        <end position="589"/>
    </location>
</feature>
<evidence type="ECO:0000313" key="5">
    <source>
        <dbReference type="EMBL" id="VVC91671.1"/>
    </source>
</evidence>
<keyword evidence="3" id="KW-0472">Membrane</keyword>
<keyword evidence="3" id="KW-0812">Transmembrane</keyword>
<feature type="transmembrane region" description="Helical" evidence="3">
    <location>
        <begin position="109"/>
        <end position="135"/>
    </location>
</feature>
<feature type="region of interest" description="Disordered" evidence="2">
    <location>
        <begin position="200"/>
        <end position="226"/>
    </location>
</feature>
<keyword evidence="6" id="KW-1185">Reference proteome</keyword>
<dbReference type="AlphaFoldDB" id="A0A5E4Q095"/>
<evidence type="ECO:0000256" key="3">
    <source>
        <dbReference type="SAM" id="Phobius"/>
    </source>
</evidence>
<feature type="transmembrane region" description="Helical" evidence="3">
    <location>
        <begin position="769"/>
        <end position="792"/>
    </location>
</feature>
<dbReference type="SUPFAM" id="SSF103473">
    <property type="entry name" value="MFS general substrate transporter"/>
    <property type="match status" value="2"/>
</dbReference>
<dbReference type="GO" id="GO:0016020">
    <property type="term" value="C:membrane"/>
    <property type="evidence" value="ECO:0007669"/>
    <property type="project" value="UniProtKB-SubCell"/>
</dbReference>
<dbReference type="PANTHER" id="PTHR11360:SF237">
    <property type="entry name" value="MONOCARBOXYLATE TRANSPORTER 12-B-LIKE PROTEIN"/>
    <property type="match status" value="1"/>
</dbReference>
<dbReference type="InterPro" id="IPR020846">
    <property type="entry name" value="MFS_dom"/>
</dbReference>
<evidence type="ECO:0000313" key="6">
    <source>
        <dbReference type="Proteomes" id="UP000324832"/>
    </source>
</evidence>
<protein>
    <recommendedName>
        <fullName evidence="4">Major facilitator superfamily (MFS) profile domain-containing protein</fullName>
    </recommendedName>
</protein>
<reference evidence="5 6" key="1">
    <citation type="submission" date="2017-07" db="EMBL/GenBank/DDBJ databases">
        <authorList>
            <person name="Talla V."/>
            <person name="Backstrom N."/>
        </authorList>
    </citation>
    <scope>NUCLEOTIDE SEQUENCE [LARGE SCALE GENOMIC DNA]</scope>
</reference>
<sequence length="1161" mass="129909">MKKDGDFIPPDGGWGWMIIFAAGFSNLSALPMLQQFGLLFRERFSSLGISSSETTTIINMNSALTCCVGLANGPMFRIFSYRQVSLTGAIVVFISLLLTTFSYNFTTYLVSFSILYGAGYGISSSANALALNTYWKNRRRLATSLSWTTTGLGPMLWPQIITALFAAFGETGTTLFLAGFSLHAIACALILQPVEWHSKSPGSQDIENIISNKPNQKEVNEKKNDESGYFSQVSKLKSVFSSQYLYNEDDPINPGYEITDPGIPMMIRANDGYYSQSRSRVSSKDTSTRTSRMTSKKPSMSNLAENRSRKSSTFYLNESKTNSYANLGGLNQERETKPSAKPKRKTSINLETQIPESEIEDCPTLKAPQDLKADEKAAVEKIDPEKAKYIADRVEKHLAGTKSMKSFKMDGQYSEKYNKDNHSNISYKNMDDYDEKKYLKDNHSTQSAKTKIRRKSNNFNYESEVLKQASLKLEQYLKDREDDNDEEKIKLLINSPMDDNVFDEMDKRTDEQEEKLTFCQKVTIFFDLDLLQDFTFVNLMLGITLANFNELNFSILTPFILGDYGLSKTQIAFFMSLLAGVDICVRFCIPFVAGKIGWDNSSFFLFGVMTMAMGRVVLSFCQDYKVVLLVAVMIGFGKGLRTVFMALVIPSHVPLHKLPGASGLLLVTAGIAYLILGPIVATQGTLVIILNHGLGMLLSFFGGPVLQRFGYRKVAVVGGLLVSMGLLLTSVSNSFWLFILSYTMGVAAVMAAFSLAINSYFKEKRGRAIGAGMSITGLGAIYMPLVMSMLIYAYGWRYAVLILGAICLHSVLAACLLRPVKWYLKDPPQLTEEAEPLNKETSVELVNGSLSTPLKQTAIQSLSRLEQMDNKETQDIVINTNGIHNRNAVSHPDIRKNTPEPALVESRYKWWESQEINLGSSVNIFLEKDDFKDTEDKSITRNEKKSYTQKVIKFFDLTLLRDPIFVNILVGLSFASCVETNFSLLLPIILKDMLKFETSEIAKVMAVIGFSDTLFRFVSPFIGEWCNKPPRVMYILSLVIIIFTRTIMLFTTSFLGMVFVALAMGITKGVRTVYMNIVIPSYVPLERLPFASGIQMFFNGIVIITIGSLLGRIRDISGSYKAPIMVLNFVTLLTIILWSAEFLYFKFNLTKTRSTNENASN</sequence>
<feature type="transmembrane region" description="Helical" evidence="3">
    <location>
        <begin position="1034"/>
        <end position="1067"/>
    </location>
</feature>
<feature type="transmembrane region" description="Helical" evidence="3">
    <location>
        <begin position="14"/>
        <end position="33"/>
    </location>
</feature>
<accession>A0A5E4Q095</accession>
<dbReference type="Proteomes" id="UP000324832">
    <property type="component" value="Unassembled WGS sequence"/>
</dbReference>
<keyword evidence="3" id="KW-1133">Transmembrane helix</keyword>